<dbReference type="RefSeq" id="WP_089381077.1">
    <property type="nucleotide sequence ID" value="NZ_FZNT01000003.1"/>
</dbReference>
<dbReference type="InterPro" id="IPR005135">
    <property type="entry name" value="Endo/exonuclease/phosphatase"/>
</dbReference>
<dbReference type="AlphaFoldDB" id="A0A238WPC0"/>
<keyword evidence="3" id="KW-1185">Reference proteome</keyword>
<organism evidence="2 3">
    <name type="scientific">Lutibacter agarilyticus</name>
    <dbReference type="NCBI Taxonomy" id="1109740"/>
    <lineage>
        <taxon>Bacteria</taxon>
        <taxon>Pseudomonadati</taxon>
        <taxon>Bacteroidota</taxon>
        <taxon>Flavobacteriia</taxon>
        <taxon>Flavobacteriales</taxon>
        <taxon>Flavobacteriaceae</taxon>
        <taxon>Lutibacter</taxon>
    </lineage>
</organism>
<reference evidence="2 3" key="1">
    <citation type="submission" date="2017-06" db="EMBL/GenBank/DDBJ databases">
        <authorList>
            <person name="Kim H.J."/>
            <person name="Triplett B.A."/>
        </authorList>
    </citation>
    <scope>NUCLEOTIDE SEQUENCE [LARGE SCALE GENOMIC DNA]</scope>
    <source>
        <strain evidence="2 3">DSM 29150</strain>
    </source>
</reference>
<gene>
    <name evidence="2" type="ORF">SAMN06265371_103434</name>
</gene>
<dbReference type="InterPro" id="IPR036691">
    <property type="entry name" value="Endo/exonu/phosph_ase_sf"/>
</dbReference>
<dbReference type="GO" id="GO:0000175">
    <property type="term" value="F:3'-5'-RNA exonuclease activity"/>
    <property type="evidence" value="ECO:0007669"/>
    <property type="project" value="TreeGrafter"/>
</dbReference>
<dbReference type="SUPFAM" id="SSF56219">
    <property type="entry name" value="DNase I-like"/>
    <property type="match status" value="1"/>
</dbReference>
<dbReference type="Pfam" id="PF03372">
    <property type="entry name" value="Exo_endo_phos"/>
    <property type="match status" value="1"/>
</dbReference>
<sequence length="279" mass="32004">MKKYILIILVALFHVNSFSQNLKLMTYNIRLDVASDGENAWVNRKEILVSQLKFYAPDIFGVQEALHNQVNFINTKLANYSFVGEGRDGGNTGEYSALYFNKNKITLLKSGTFWLSETPNIVSKGWDSAFPRLCTYGLFKNNESGKKFWVFNTHLDHMGVIARKKGLELILKQMEILNTTNLPTILMGDFNLQPNSDAISFLKTKMKDSYETSIEIPFGPAETFNAFNYESNSTKRIDYIFVSNTEEIIVQKYAVLNNSYQLKFPSDHFPVFVQLTFEK</sequence>
<protein>
    <submittedName>
        <fullName evidence="2">Metal-dependent hydrolase, endonuclease/exonuclease/phosphatase family</fullName>
    </submittedName>
</protein>
<dbReference type="PANTHER" id="PTHR12121">
    <property type="entry name" value="CARBON CATABOLITE REPRESSOR PROTEIN 4"/>
    <property type="match status" value="1"/>
</dbReference>
<evidence type="ECO:0000313" key="3">
    <source>
        <dbReference type="Proteomes" id="UP000198384"/>
    </source>
</evidence>
<evidence type="ECO:0000313" key="2">
    <source>
        <dbReference type="EMBL" id="SNR48317.1"/>
    </source>
</evidence>
<dbReference type="GO" id="GO:0004519">
    <property type="term" value="F:endonuclease activity"/>
    <property type="evidence" value="ECO:0007669"/>
    <property type="project" value="UniProtKB-KW"/>
</dbReference>
<keyword evidence="2" id="KW-0269">Exonuclease</keyword>
<dbReference type="OrthoDB" id="9793162at2"/>
<dbReference type="InterPro" id="IPR050410">
    <property type="entry name" value="CCR4/nocturin_mRNA_transcr"/>
</dbReference>
<dbReference type="Proteomes" id="UP000198384">
    <property type="component" value="Unassembled WGS sequence"/>
</dbReference>
<dbReference type="PANTHER" id="PTHR12121:SF36">
    <property type="entry name" value="ENDONUCLEASE_EXONUCLEASE_PHOSPHATASE DOMAIN-CONTAINING PROTEIN"/>
    <property type="match status" value="1"/>
</dbReference>
<name>A0A238WPC0_9FLAO</name>
<feature type="domain" description="Endonuclease/exonuclease/phosphatase" evidence="1">
    <location>
        <begin position="25"/>
        <end position="268"/>
    </location>
</feature>
<proteinExistence type="predicted"/>
<dbReference type="CDD" id="cd09083">
    <property type="entry name" value="EEP-1"/>
    <property type="match status" value="1"/>
</dbReference>
<evidence type="ECO:0000259" key="1">
    <source>
        <dbReference type="Pfam" id="PF03372"/>
    </source>
</evidence>
<dbReference type="Gene3D" id="3.60.10.10">
    <property type="entry name" value="Endonuclease/exonuclease/phosphatase"/>
    <property type="match status" value="1"/>
</dbReference>
<keyword evidence="2" id="KW-0540">Nuclease</keyword>
<accession>A0A238WPC0</accession>
<dbReference type="EMBL" id="FZNT01000003">
    <property type="protein sequence ID" value="SNR48317.1"/>
    <property type="molecule type" value="Genomic_DNA"/>
</dbReference>
<keyword evidence="2" id="KW-0255">Endonuclease</keyword>
<keyword evidence="2" id="KW-0378">Hydrolase</keyword>